<reference evidence="3" key="1">
    <citation type="submission" date="2016-06" db="UniProtKB">
        <authorList>
            <consortium name="WormBaseParasite"/>
        </authorList>
    </citation>
    <scope>IDENTIFICATION</scope>
</reference>
<gene>
    <name evidence="1" type="ORF">SBAD_LOCUS8963</name>
</gene>
<protein>
    <submittedName>
        <fullName evidence="3">DUF4258 domain-containing protein</fullName>
    </submittedName>
</protein>
<proteinExistence type="predicted"/>
<organism evidence="3">
    <name type="scientific">Soboliphyme baturini</name>
    <dbReference type="NCBI Taxonomy" id="241478"/>
    <lineage>
        <taxon>Eukaryota</taxon>
        <taxon>Metazoa</taxon>
        <taxon>Ecdysozoa</taxon>
        <taxon>Nematoda</taxon>
        <taxon>Enoplea</taxon>
        <taxon>Dorylaimia</taxon>
        <taxon>Dioctophymatida</taxon>
        <taxon>Dioctophymatoidea</taxon>
        <taxon>Soboliphymatidae</taxon>
        <taxon>Soboliphyme</taxon>
    </lineage>
</organism>
<dbReference type="Proteomes" id="UP000270296">
    <property type="component" value="Unassembled WGS sequence"/>
</dbReference>
<sequence>MRVDASLLKCRLNDRAQVGHLVEHDLAVGITEWTLVSRRAAVIPLKLQHAKALTLLHIGTVYSENAILPR</sequence>
<keyword evidence="2" id="KW-1185">Reference proteome</keyword>
<dbReference type="AlphaFoldDB" id="A0A183IZB5"/>
<accession>A0A183IZB5</accession>
<evidence type="ECO:0000313" key="2">
    <source>
        <dbReference type="Proteomes" id="UP000270296"/>
    </source>
</evidence>
<evidence type="ECO:0000313" key="1">
    <source>
        <dbReference type="EMBL" id="VDP20350.1"/>
    </source>
</evidence>
<dbReference type="WBParaSite" id="SBAD_0000928801-mRNA-1">
    <property type="protein sequence ID" value="SBAD_0000928801-mRNA-1"/>
    <property type="gene ID" value="SBAD_0000928801"/>
</dbReference>
<dbReference type="EMBL" id="UZAM01012161">
    <property type="protein sequence ID" value="VDP20350.1"/>
    <property type="molecule type" value="Genomic_DNA"/>
</dbReference>
<name>A0A183IZB5_9BILA</name>
<evidence type="ECO:0000313" key="3">
    <source>
        <dbReference type="WBParaSite" id="SBAD_0000928801-mRNA-1"/>
    </source>
</evidence>
<dbReference type="OrthoDB" id="5864900at2759"/>
<reference evidence="1 2" key="2">
    <citation type="submission" date="2018-11" db="EMBL/GenBank/DDBJ databases">
        <authorList>
            <consortium name="Pathogen Informatics"/>
        </authorList>
    </citation>
    <scope>NUCLEOTIDE SEQUENCE [LARGE SCALE GENOMIC DNA]</scope>
</reference>